<gene>
    <name evidence="3" type="ORF">CQA54_04360</name>
</gene>
<keyword evidence="4" id="KW-1185">Reference proteome</keyword>
<evidence type="ECO:0000313" key="3">
    <source>
        <dbReference type="EMBL" id="RDU67226.1"/>
    </source>
</evidence>
<dbReference type="PANTHER" id="PTHR43428:SF1">
    <property type="entry name" value="ARSENATE REDUCTASE"/>
    <property type="match status" value="1"/>
</dbReference>
<sequence length="140" mass="15490">MKIAFICVHNSCRSQMAEALAKYKAKKLGLDLEIFSAGSDTSKGVNPQAIRLIHELYQIDMKDHYAKLIEALPKDINIAVSMGCNVACPSLKAEYFFDFALMDPSGSDDETFKQIIKTLDSKLDALLHAIKTNSLKGFVC</sequence>
<dbReference type="EMBL" id="NXLT01000003">
    <property type="protein sequence ID" value="RDU67226.1"/>
    <property type="molecule type" value="Genomic_DNA"/>
</dbReference>
<accession>A0A3D8IQP6</accession>
<comment type="caution">
    <text evidence="3">The sequence shown here is derived from an EMBL/GenBank/DDBJ whole genome shotgun (WGS) entry which is preliminary data.</text>
</comment>
<feature type="domain" description="Phosphotyrosine protein phosphatase I" evidence="2">
    <location>
        <begin position="1"/>
        <end position="129"/>
    </location>
</feature>
<dbReference type="Pfam" id="PF01451">
    <property type="entry name" value="LMWPc"/>
    <property type="match status" value="1"/>
</dbReference>
<protein>
    <submittedName>
        <fullName evidence="3">Low molecular weight phosphatase family protein</fullName>
    </submittedName>
</protein>
<keyword evidence="1" id="KW-0059">Arsenical resistance</keyword>
<dbReference type="RefSeq" id="WP_034318335.1">
    <property type="nucleotide sequence ID" value="NZ_NXLT01000003.1"/>
</dbReference>
<organism evidence="3 4">
    <name type="scientific">Helicobacter equorum</name>
    <dbReference type="NCBI Taxonomy" id="361872"/>
    <lineage>
        <taxon>Bacteria</taxon>
        <taxon>Pseudomonadati</taxon>
        <taxon>Campylobacterota</taxon>
        <taxon>Epsilonproteobacteria</taxon>
        <taxon>Campylobacterales</taxon>
        <taxon>Helicobacteraceae</taxon>
        <taxon>Helicobacter</taxon>
    </lineage>
</organism>
<dbReference type="InterPro" id="IPR036196">
    <property type="entry name" value="Ptyr_pPase_sf"/>
</dbReference>
<dbReference type="SUPFAM" id="SSF52788">
    <property type="entry name" value="Phosphotyrosine protein phosphatases I"/>
    <property type="match status" value="1"/>
</dbReference>
<dbReference type="Gene3D" id="3.40.50.2300">
    <property type="match status" value="1"/>
</dbReference>
<proteinExistence type="predicted"/>
<dbReference type="AlphaFoldDB" id="A0A3D8IQP6"/>
<dbReference type="Proteomes" id="UP000256514">
    <property type="component" value="Unassembled WGS sequence"/>
</dbReference>
<name>A0A3D8IQP6_9HELI</name>
<dbReference type="InterPro" id="IPR023485">
    <property type="entry name" value="Ptyr_pPase"/>
</dbReference>
<reference evidence="3 4" key="1">
    <citation type="submission" date="2018-04" db="EMBL/GenBank/DDBJ databases">
        <title>Novel Campyloabacter and Helicobacter Species and Strains.</title>
        <authorList>
            <person name="Mannion A.J."/>
            <person name="Shen Z."/>
            <person name="Fox J.G."/>
        </authorList>
    </citation>
    <scope>NUCLEOTIDE SEQUENCE [LARGE SCALE GENOMIC DNA]</scope>
    <source>
        <strain evidence="3 4">MIT 12-6600</strain>
    </source>
</reference>
<dbReference type="OrthoDB" id="9784339at2"/>
<evidence type="ECO:0000259" key="2">
    <source>
        <dbReference type="SMART" id="SM00226"/>
    </source>
</evidence>
<evidence type="ECO:0000256" key="1">
    <source>
        <dbReference type="ARBA" id="ARBA00022849"/>
    </source>
</evidence>
<dbReference type="PANTHER" id="PTHR43428">
    <property type="entry name" value="ARSENATE REDUCTASE"/>
    <property type="match status" value="1"/>
</dbReference>
<dbReference type="SMART" id="SM00226">
    <property type="entry name" value="LMWPc"/>
    <property type="match status" value="1"/>
</dbReference>
<evidence type="ECO:0000313" key="4">
    <source>
        <dbReference type="Proteomes" id="UP000256514"/>
    </source>
</evidence>
<dbReference type="GO" id="GO:0046685">
    <property type="term" value="P:response to arsenic-containing substance"/>
    <property type="evidence" value="ECO:0007669"/>
    <property type="project" value="UniProtKB-KW"/>
</dbReference>